<gene>
    <name evidence="4" type="primary">LOC114342396</name>
</gene>
<evidence type="ECO:0000313" key="2">
    <source>
        <dbReference type="EnsemblMetazoa" id="XP_028149001.1"/>
    </source>
</evidence>
<dbReference type="Proteomes" id="UP001652700">
    <property type="component" value="Unplaced"/>
</dbReference>
<dbReference type="KEGG" id="dvv:114342396"/>
<sequence length="258" mass="29965">MSFTDSDKKEAKHFVEFYIDNIENHSNYFQYYLSENVVLDWFGKTIKKEKNVTAFLKDQMGSVNHFLSDAVPVGKIGFRDSHIIKVPRTQKMIPLALMSPPRPIQLRSETTTPKKRPLPSSSNNYRRELRSKYPKEQGQGDGPHNHTEIPSSPRKKLKTPYEVSLESIDTLENECDSTESSHKLKYVLCQGDLEFHRPSQKKYQSETKWRRPCKLSVAYTSLGSNQYTIYLIIYEGNVKCRRNLMKEFDAVDAEESEI</sequence>
<keyword evidence="3" id="KW-1185">Reference proteome</keyword>
<reference evidence="2" key="2">
    <citation type="submission" date="2025-05" db="UniProtKB">
        <authorList>
            <consortium name="EnsemblMetazoa"/>
        </authorList>
    </citation>
    <scope>IDENTIFICATION</scope>
</reference>
<dbReference type="OrthoDB" id="8195095at2759"/>
<feature type="region of interest" description="Disordered" evidence="1">
    <location>
        <begin position="96"/>
        <end position="161"/>
    </location>
</feature>
<name>A0A6P7GGU4_DIAVI</name>
<dbReference type="GeneID" id="114342396"/>
<evidence type="ECO:0000313" key="3">
    <source>
        <dbReference type="Proteomes" id="UP001652700"/>
    </source>
</evidence>
<reference evidence="4" key="1">
    <citation type="submission" date="2025-04" db="UniProtKB">
        <authorList>
            <consortium name="RefSeq"/>
        </authorList>
    </citation>
    <scope>IDENTIFICATION</scope>
    <source>
        <tissue evidence="4">Whole insect</tissue>
    </source>
</reference>
<proteinExistence type="predicted"/>
<accession>A0A6P7GGU4</accession>
<dbReference type="RefSeq" id="XP_028149001.1">
    <property type="nucleotide sequence ID" value="XM_028293200.1"/>
</dbReference>
<evidence type="ECO:0000256" key="1">
    <source>
        <dbReference type="SAM" id="MobiDB-lite"/>
    </source>
</evidence>
<dbReference type="InParanoid" id="A0A6P7GGU4"/>
<dbReference type="EnsemblMetazoa" id="XM_028293200.2">
    <property type="protein sequence ID" value="XP_028149001.1"/>
    <property type="gene ID" value="LOC114342396"/>
</dbReference>
<feature type="compositionally biased region" description="Basic and acidic residues" evidence="1">
    <location>
        <begin position="125"/>
        <end position="135"/>
    </location>
</feature>
<organism evidence="4">
    <name type="scientific">Diabrotica virgifera virgifera</name>
    <name type="common">western corn rootworm</name>
    <dbReference type="NCBI Taxonomy" id="50390"/>
    <lineage>
        <taxon>Eukaryota</taxon>
        <taxon>Metazoa</taxon>
        <taxon>Ecdysozoa</taxon>
        <taxon>Arthropoda</taxon>
        <taxon>Hexapoda</taxon>
        <taxon>Insecta</taxon>
        <taxon>Pterygota</taxon>
        <taxon>Neoptera</taxon>
        <taxon>Endopterygota</taxon>
        <taxon>Coleoptera</taxon>
        <taxon>Polyphaga</taxon>
        <taxon>Cucujiformia</taxon>
        <taxon>Chrysomeloidea</taxon>
        <taxon>Chrysomelidae</taxon>
        <taxon>Galerucinae</taxon>
        <taxon>Diabroticina</taxon>
        <taxon>Diabroticites</taxon>
        <taxon>Diabrotica</taxon>
    </lineage>
</organism>
<evidence type="ECO:0000313" key="4">
    <source>
        <dbReference type="RefSeq" id="XP_028149001.1"/>
    </source>
</evidence>
<protein>
    <submittedName>
        <fullName evidence="4">Uncharacterized protein LOC114342396</fullName>
    </submittedName>
</protein>
<dbReference type="AlphaFoldDB" id="A0A6P7GGU4"/>